<sequence>MGRVLDWHLAPQVVIQRVVEVIGETEQHMDTGALNVGVDNGNTVSC</sequence>
<reference evidence="1" key="1">
    <citation type="submission" date="2020-05" db="EMBL/GenBank/DDBJ databases">
        <authorList>
            <person name="Chiriac C."/>
            <person name="Salcher M."/>
            <person name="Ghai R."/>
            <person name="Kavagutti S V."/>
        </authorList>
    </citation>
    <scope>NUCLEOTIDE SEQUENCE</scope>
</reference>
<name>A0A6J7PUQ1_9ZZZZ</name>
<proteinExistence type="predicted"/>
<gene>
    <name evidence="1" type="ORF">UFOPK4043_00809</name>
</gene>
<evidence type="ECO:0000313" key="1">
    <source>
        <dbReference type="EMBL" id="CAB5005774.1"/>
    </source>
</evidence>
<accession>A0A6J7PUQ1</accession>
<protein>
    <submittedName>
        <fullName evidence="1">Unannotated protein</fullName>
    </submittedName>
</protein>
<organism evidence="1">
    <name type="scientific">freshwater metagenome</name>
    <dbReference type="NCBI Taxonomy" id="449393"/>
    <lineage>
        <taxon>unclassified sequences</taxon>
        <taxon>metagenomes</taxon>
        <taxon>ecological metagenomes</taxon>
    </lineage>
</organism>
<dbReference type="AlphaFoldDB" id="A0A6J7PUQ1"/>
<dbReference type="EMBL" id="CAFBPA010000106">
    <property type="protein sequence ID" value="CAB5005774.1"/>
    <property type="molecule type" value="Genomic_DNA"/>
</dbReference>